<proteinExistence type="predicted"/>
<dbReference type="EMBL" id="JACHJR010000001">
    <property type="protein sequence ID" value="MBB4948200.1"/>
    <property type="molecule type" value="Genomic_DNA"/>
</dbReference>
<dbReference type="Proteomes" id="UP000573327">
    <property type="component" value="Unassembled WGS sequence"/>
</dbReference>
<comment type="caution">
    <text evidence="1">The sequence shown here is derived from an EMBL/GenBank/DDBJ whole genome shotgun (WGS) entry which is preliminary data.</text>
</comment>
<organism evidence="1 2">
    <name type="scientific">Kitasatospora gansuensis</name>
    <dbReference type="NCBI Taxonomy" id="258050"/>
    <lineage>
        <taxon>Bacteria</taxon>
        <taxon>Bacillati</taxon>
        <taxon>Actinomycetota</taxon>
        <taxon>Actinomycetes</taxon>
        <taxon>Kitasatosporales</taxon>
        <taxon>Streptomycetaceae</taxon>
        <taxon>Kitasatospora</taxon>
    </lineage>
</organism>
<sequence length="169" mass="18515">MTMPTEFFGVPIQRSRQPVACRVQQRPLSALRPLFESVLRDPVITAFGWSQAGPAPADAGGARLRVGPPWFRTVADRGEQDLYALSLDLPHPSLGGHRYGPGATPMRWRKLPYQGPDQARFDRARRLSDALESGSFDRALAESFGGPAGGATAVTVWRDRIRVVQCAFA</sequence>
<protein>
    <submittedName>
        <fullName evidence="1">Uncharacterized protein</fullName>
    </submittedName>
</protein>
<evidence type="ECO:0000313" key="2">
    <source>
        <dbReference type="Proteomes" id="UP000573327"/>
    </source>
</evidence>
<gene>
    <name evidence="1" type="ORF">F4556_003735</name>
</gene>
<name>A0A7W7SD15_9ACTN</name>
<keyword evidence="2" id="KW-1185">Reference proteome</keyword>
<dbReference type="AlphaFoldDB" id="A0A7W7SD15"/>
<evidence type="ECO:0000313" key="1">
    <source>
        <dbReference type="EMBL" id="MBB4948200.1"/>
    </source>
</evidence>
<accession>A0A7W7SD15</accession>
<reference evidence="1 2" key="1">
    <citation type="submission" date="2020-08" db="EMBL/GenBank/DDBJ databases">
        <title>Sequencing the genomes of 1000 actinobacteria strains.</title>
        <authorList>
            <person name="Klenk H.-P."/>
        </authorList>
    </citation>
    <scope>NUCLEOTIDE SEQUENCE [LARGE SCALE GENOMIC DNA]</scope>
    <source>
        <strain evidence="1 2">DSM 44786</strain>
    </source>
</reference>
<dbReference type="RefSeq" id="WP_184917342.1">
    <property type="nucleotide sequence ID" value="NZ_JACHJR010000001.1"/>
</dbReference>